<keyword evidence="2" id="KW-1185">Reference proteome</keyword>
<comment type="caution">
    <text evidence="1">The sequence shown here is derived from an EMBL/GenBank/DDBJ whole genome shotgun (WGS) entry which is preliminary data.</text>
</comment>
<gene>
    <name evidence="1" type="ORF">PCOR1329_LOCUS38791</name>
</gene>
<dbReference type="Proteomes" id="UP001189429">
    <property type="component" value="Unassembled WGS sequence"/>
</dbReference>
<accession>A0ABN9TG06</accession>
<sequence length="197" mass="21543">MFRSTGAGLSEPGAEAEAAEGRRRALRSRAVLPVTAACGPLKMYIWRDPAAGPAGEAGRRQPGSLQRLLPCVNWTDCGQIRINCRNNVDLVHPEAHGMIGALCNHDALLLLEGVEGFRDLSQLTLTILQVACLRPEAAFPQVRRLKLLCRDSHLSAEALARLPQAFPALERLHLERPFPPRCCPSAAVAWRRRVTCG</sequence>
<name>A0ABN9TG06_9DINO</name>
<proteinExistence type="predicted"/>
<reference evidence="1" key="1">
    <citation type="submission" date="2023-10" db="EMBL/GenBank/DDBJ databases">
        <authorList>
            <person name="Chen Y."/>
            <person name="Shah S."/>
            <person name="Dougan E. K."/>
            <person name="Thang M."/>
            <person name="Chan C."/>
        </authorList>
    </citation>
    <scope>NUCLEOTIDE SEQUENCE [LARGE SCALE GENOMIC DNA]</scope>
</reference>
<protein>
    <submittedName>
        <fullName evidence="1">Uncharacterized protein</fullName>
    </submittedName>
</protein>
<organism evidence="1 2">
    <name type="scientific">Prorocentrum cordatum</name>
    <dbReference type="NCBI Taxonomy" id="2364126"/>
    <lineage>
        <taxon>Eukaryota</taxon>
        <taxon>Sar</taxon>
        <taxon>Alveolata</taxon>
        <taxon>Dinophyceae</taxon>
        <taxon>Prorocentrales</taxon>
        <taxon>Prorocentraceae</taxon>
        <taxon>Prorocentrum</taxon>
    </lineage>
</organism>
<dbReference type="EMBL" id="CAUYUJ010014693">
    <property type="protein sequence ID" value="CAK0844769.1"/>
    <property type="molecule type" value="Genomic_DNA"/>
</dbReference>
<evidence type="ECO:0000313" key="1">
    <source>
        <dbReference type="EMBL" id="CAK0844769.1"/>
    </source>
</evidence>
<evidence type="ECO:0000313" key="2">
    <source>
        <dbReference type="Proteomes" id="UP001189429"/>
    </source>
</evidence>